<dbReference type="Proteomes" id="UP000013827">
    <property type="component" value="Unassembled WGS sequence"/>
</dbReference>
<dbReference type="GeneID" id="17274322"/>
<evidence type="ECO:0000256" key="1">
    <source>
        <dbReference type="SAM" id="MobiDB-lite"/>
    </source>
</evidence>
<dbReference type="HOGENOM" id="CLU_2908800_0_0_1"/>
<keyword evidence="3" id="KW-1185">Reference proteome</keyword>
<name>A0A0D3JZ42_EMIH1</name>
<reference evidence="3" key="1">
    <citation type="journal article" date="2013" name="Nature">
        <title>Pan genome of the phytoplankton Emiliania underpins its global distribution.</title>
        <authorList>
            <person name="Read B.A."/>
            <person name="Kegel J."/>
            <person name="Klute M.J."/>
            <person name="Kuo A."/>
            <person name="Lefebvre S.C."/>
            <person name="Maumus F."/>
            <person name="Mayer C."/>
            <person name="Miller J."/>
            <person name="Monier A."/>
            <person name="Salamov A."/>
            <person name="Young J."/>
            <person name="Aguilar M."/>
            <person name="Claverie J.M."/>
            <person name="Frickenhaus S."/>
            <person name="Gonzalez K."/>
            <person name="Herman E.K."/>
            <person name="Lin Y.C."/>
            <person name="Napier J."/>
            <person name="Ogata H."/>
            <person name="Sarno A.F."/>
            <person name="Shmutz J."/>
            <person name="Schroeder D."/>
            <person name="de Vargas C."/>
            <person name="Verret F."/>
            <person name="von Dassow P."/>
            <person name="Valentin K."/>
            <person name="Van de Peer Y."/>
            <person name="Wheeler G."/>
            <person name="Dacks J.B."/>
            <person name="Delwiche C.F."/>
            <person name="Dyhrman S.T."/>
            <person name="Glockner G."/>
            <person name="John U."/>
            <person name="Richards T."/>
            <person name="Worden A.Z."/>
            <person name="Zhang X."/>
            <person name="Grigoriev I.V."/>
            <person name="Allen A.E."/>
            <person name="Bidle K."/>
            <person name="Borodovsky M."/>
            <person name="Bowler C."/>
            <person name="Brownlee C."/>
            <person name="Cock J.M."/>
            <person name="Elias M."/>
            <person name="Gladyshev V.N."/>
            <person name="Groth M."/>
            <person name="Guda C."/>
            <person name="Hadaegh A."/>
            <person name="Iglesias-Rodriguez M.D."/>
            <person name="Jenkins J."/>
            <person name="Jones B.M."/>
            <person name="Lawson T."/>
            <person name="Leese F."/>
            <person name="Lindquist E."/>
            <person name="Lobanov A."/>
            <person name="Lomsadze A."/>
            <person name="Malik S.B."/>
            <person name="Marsh M.E."/>
            <person name="Mackinder L."/>
            <person name="Mock T."/>
            <person name="Mueller-Roeber B."/>
            <person name="Pagarete A."/>
            <person name="Parker M."/>
            <person name="Probert I."/>
            <person name="Quesneville H."/>
            <person name="Raines C."/>
            <person name="Rensing S.A."/>
            <person name="Riano-Pachon D.M."/>
            <person name="Richier S."/>
            <person name="Rokitta S."/>
            <person name="Shiraiwa Y."/>
            <person name="Soanes D.M."/>
            <person name="van der Giezen M."/>
            <person name="Wahlund T.M."/>
            <person name="Williams B."/>
            <person name="Wilson W."/>
            <person name="Wolfe G."/>
            <person name="Wurch L.L."/>
        </authorList>
    </citation>
    <scope>NUCLEOTIDE SEQUENCE</scope>
</reference>
<dbReference type="KEGG" id="ehx:EMIHUDRAFT_234612"/>
<dbReference type="EnsemblProtists" id="EOD28777">
    <property type="protein sequence ID" value="EOD28777"/>
    <property type="gene ID" value="EMIHUDRAFT_234612"/>
</dbReference>
<evidence type="ECO:0000313" key="3">
    <source>
        <dbReference type="Proteomes" id="UP000013827"/>
    </source>
</evidence>
<protein>
    <submittedName>
        <fullName evidence="2">Uncharacterized protein</fullName>
    </submittedName>
</protein>
<accession>A0A0D3JZ42</accession>
<dbReference type="AlphaFoldDB" id="A0A0D3JZ42"/>
<dbReference type="RefSeq" id="XP_005781206.1">
    <property type="nucleotide sequence ID" value="XM_005781149.1"/>
</dbReference>
<reference evidence="2" key="2">
    <citation type="submission" date="2024-10" db="UniProtKB">
        <authorList>
            <consortium name="EnsemblProtists"/>
        </authorList>
    </citation>
    <scope>IDENTIFICATION</scope>
</reference>
<sequence>MGKQQDRSSTPPADGPPPLGGHNGAHCSTEAPADTARRLGRGLMTSPATESDGGFCEDDGFY</sequence>
<dbReference type="PaxDb" id="2903-EOD28777"/>
<evidence type="ECO:0000313" key="2">
    <source>
        <dbReference type="EnsemblProtists" id="EOD28777"/>
    </source>
</evidence>
<feature type="region of interest" description="Disordered" evidence="1">
    <location>
        <begin position="1"/>
        <end position="62"/>
    </location>
</feature>
<organism evidence="2 3">
    <name type="scientific">Emiliania huxleyi (strain CCMP1516)</name>
    <dbReference type="NCBI Taxonomy" id="280463"/>
    <lineage>
        <taxon>Eukaryota</taxon>
        <taxon>Haptista</taxon>
        <taxon>Haptophyta</taxon>
        <taxon>Prymnesiophyceae</taxon>
        <taxon>Isochrysidales</taxon>
        <taxon>Noelaerhabdaceae</taxon>
        <taxon>Emiliania</taxon>
    </lineage>
</organism>
<proteinExistence type="predicted"/>